<dbReference type="EMBL" id="CP014476">
    <property type="protein sequence ID" value="AMK76080.1"/>
    <property type="molecule type" value="Genomic_DNA"/>
</dbReference>
<keyword evidence="5" id="KW-0251">Elongation factor</keyword>
<dbReference type="InterPro" id="IPR015365">
    <property type="entry name" value="Elong-fact-P_C"/>
</dbReference>
<dbReference type="PANTHER" id="PTHR30053">
    <property type="entry name" value="ELONGATION FACTOR P"/>
    <property type="match status" value="1"/>
</dbReference>
<dbReference type="PIRSF" id="PIRSF005901">
    <property type="entry name" value="EF-P"/>
    <property type="match status" value="1"/>
</dbReference>
<keyword evidence="5" id="KW-0648">Protein biosynthesis</keyword>
<evidence type="ECO:0000259" key="3">
    <source>
        <dbReference type="SMART" id="SM00841"/>
    </source>
</evidence>
<dbReference type="SUPFAM" id="SSF50104">
    <property type="entry name" value="Translation proteins SH3-like domain"/>
    <property type="match status" value="1"/>
</dbReference>
<dbReference type="SUPFAM" id="SSF50249">
    <property type="entry name" value="Nucleic acid-binding proteins"/>
    <property type="match status" value="2"/>
</dbReference>
<dbReference type="Pfam" id="PF09285">
    <property type="entry name" value="Elong-fact-P_C"/>
    <property type="match status" value="1"/>
</dbReference>
<gene>
    <name evidence="5" type="ORF">JT25_006160</name>
</gene>
<evidence type="ECO:0000256" key="1">
    <source>
        <dbReference type="ARBA" id="ARBA00009479"/>
    </source>
</evidence>
<dbReference type="HAMAP" id="MF_00646">
    <property type="entry name" value="EFP"/>
    <property type="match status" value="1"/>
</dbReference>
<dbReference type="KEGG" id="mdn:JT25_006160"/>
<dbReference type="GO" id="GO:0005829">
    <property type="term" value="C:cytosol"/>
    <property type="evidence" value="ECO:0007669"/>
    <property type="project" value="UniProtKB-ARBA"/>
</dbReference>
<dbReference type="SMART" id="SM01185">
    <property type="entry name" value="EFP"/>
    <property type="match status" value="1"/>
</dbReference>
<evidence type="ECO:0000313" key="5">
    <source>
        <dbReference type="EMBL" id="AMK76080.1"/>
    </source>
</evidence>
<dbReference type="Gene3D" id="2.40.50.140">
    <property type="entry name" value="Nucleic acid-binding proteins"/>
    <property type="match status" value="2"/>
</dbReference>
<protein>
    <recommendedName>
        <fullName evidence="2">Elongation factor P-like protein</fullName>
    </recommendedName>
</protein>
<evidence type="ECO:0000259" key="4">
    <source>
        <dbReference type="SMART" id="SM01185"/>
    </source>
</evidence>
<dbReference type="InterPro" id="IPR020599">
    <property type="entry name" value="Transl_elong_fac_P/YeiP"/>
</dbReference>
<dbReference type="InterPro" id="IPR008991">
    <property type="entry name" value="Translation_prot_SH3-like_sf"/>
</dbReference>
<dbReference type="CDD" id="cd04470">
    <property type="entry name" value="S1_EF-P_repeat_1"/>
    <property type="match status" value="1"/>
</dbReference>
<dbReference type="OrthoDB" id="9801844at2"/>
<organism evidence="5 6">
    <name type="scientific">Methylomonas denitrificans</name>
    <dbReference type="NCBI Taxonomy" id="1538553"/>
    <lineage>
        <taxon>Bacteria</taxon>
        <taxon>Pseudomonadati</taxon>
        <taxon>Pseudomonadota</taxon>
        <taxon>Gammaproteobacteria</taxon>
        <taxon>Methylococcales</taxon>
        <taxon>Methylococcaceae</taxon>
        <taxon>Methylomonas</taxon>
    </lineage>
</organism>
<dbReference type="Proteomes" id="UP000030512">
    <property type="component" value="Chromosome"/>
</dbReference>
<dbReference type="PANTHER" id="PTHR30053:SF14">
    <property type="entry name" value="TRANSLATION ELONGATION FACTOR KOW-LIKE DOMAIN-CONTAINING PROTEIN"/>
    <property type="match status" value="1"/>
</dbReference>
<dbReference type="Pfam" id="PF01132">
    <property type="entry name" value="EFP"/>
    <property type="match status" value="1"/>
</dbReference>
<keyword evidence="6" id="KW-1185">Reference proteome</keyword>
<reference evidence="5 6" key="1">
    <citation type="journal article" date="2015" name="Environ. Microbiol.">
        <title>Methane oxidation coupled to nitrate reduction under hypoxia by the Gammaproteobacterium Methylomonas denitrificans, sp. nov. type strain FJG1.</title>
        <authorList>
            <person name="Kits K.D."/>
            <person name="Klotz M.G."/>
            <person name="Stein L.Y."/>
        </authorList>
    </citation>
    <scope>NUCLEOTIDE SEQUENCE [LARGE SCALE GENOMIC DNA]</scope>
    <source>
        <strain evidence="5 6">FJG1</strain>
    </source>
</reference>
<dbReference type="InterPro" id="IPR001059">
    <property type="entry name" value="Transl_elong_P/YeiP_cen"/>
</dbReference>
<dbReference type="NCBIfam" id="NF003392">
    <property type="entry name" value="PRK04542.1"/>
    <property type="match status" value="1"/>
</dbReference>
<dbReference type="InterPro" id="IPR014722">
    <property type="entry name" value="Rib_uL2_dom2"/>
</dbReference>
<feature type="domain" description="Elongation factor P C-terminal" evidence="3">
    <location>
        <begin position="132"/>
        <end position="187"/>
    </location>
</feature>
<dbReference type="InterPro" id="IPR011897">
    <property type="entry name" value="Transl_elong_p-like_YeiP"/>
</dbReference>
<dbReference type="Gene3D" id="2.30.30.30">
    <property type="match status" value="1"/>
</dbReference>
<dbReference type="Pfam" id="PF08207">
    <property type="entry name" value="EFP_N"/>
    <property type="match status" value="1"/>
</dbReference>
<dbReference type="RefSeq" id="WP_036274283.1">
    <property type="nucleotide sequence ID" value="NZ_CP014476.1"/>
</dbReference>
<dbReference type="STRING" id="1538553.JT25_006160"/>
<dbReference type="FunFam" id="2.40.50.140:FF:000009">
    <property type="entry name" value="Elongation factor P"/>
    <property type="match status" value="1"/>
</dbReference>
<dbReference type="GO" id="GO:0043043">
    <property type="term" value="P:peptide biosynthetic process"/>
    <property type="evidence" value="ECO:0007669"/>
    <property type="project" value="InterPro"/>
</dbReference>
<sequence>MPKANELKQGTAIEINGEPYVVKHIDVRNPTSRGATTLYKVRFTHMKTRQKLDETFKSDDMLKAADCSRCNVQFSYQDGDTYYFMNSETYDQYALAADDLEGQTLYLTDGLEGIIMLLMDDAPLGIQLPTTVNLQIVETPPSMKGSSATKRTKTAKLTTGLEVQIPEYIESGEIIKVNTETGDFTSRA</sequence>
<evidence type="ECO:0000256" key="2">
    <source>
        <dbReference type="HAMAP-Rule" id="MF_00646"/>
    </source>
</evidence>
<feature type="domain" description="Translation elongation factor P/YeiP central" evidence="4">
    <location>
        <begin position="69"/>
        <end position="124"/>
    </location>
</feature>
<dbReference type="InterPro" id="IPR013185">
    <property type="entry name" value="Transl_elong_KOW-like"/>
</dbReference>
<accession>A0A126T1W9</accession>
<comment type="similarity">
    <text evidence="1 2">Belongs to the elongation factor P family.</text>
</comment>
<proteinExistence type="inferred from homology"/>
<name>A0A126T1W9_9GAMM</name>
<dbReference type="NCBIfam" id="NF001810">
    <property type="entry name" value="PRK00529.1"/>
    <property type="match status" value="1"/>
</dbReference>
<dbReference type="SMART" id="SM00841">
    <property type="entry name" value="Elong-fact-P_C"/>
    <property type="match status" value="1"/>
</dbReference>
<evidence type="ECO:0000313" key="6">
    <source>
        <dbReference type="Proteomes" id="UP000030512"/>
    </source>
</evidence>
<dbReference type="FunFam" id="2.40.50.140:FF:000004">
    <property type="entry name" value="Elongation factor P"/>
    <property type="match status" value="1"/>
</dbReference>
<dbReference type="GO" id="GO:0003746">
    <property type="term" value="F:translation elongation factor activity"/>
    <property type="evidence" value="ECO:0007669"/>
    <property type="project" value="UniProtKB-UniRule"/>
</dbReference>
<dbReference type="InterPro" id="IPR012340">
    <property type="entry name" value="NA-bd_OB-fold"/>
</dbReference>
<dbReference type="AlphaFoldDB" id="A0A126T1W9"/>